<name>A0A9D1EEF1_9FIRM</name>
<dbReference type="PANTHER" id="PTHR30572:SF4">
    <property type="entry name" value="ABC TRANSPORTER PERMEASE YTRF"/>
    <property type="match status" value="1"/>
</dbReference>
<keyword evidence="4 7" id="KW-1133">Transmembrane helix</keyword>
<evidence type="ECO:0000256" key="1">
    <source>
        <dbReference type="ARBA" id="ARBA00004651"/>
    </source>
</evidence>
<feature type="transmembrane region" description="Helical" evidence="7">
    <location>
        <begin position="396"/>
        <end position="419"/>
    </location>
</feature>
<dbReference type="PANTHER" id="PTHR30572">
    <property type="entry name" value="MEMBRANE COMPONENT OF TRANSPORTER-RELATED"/>
    <property type="match status" value="1"/>
</dbReference>
<feature type="transmembrane region" description="Helical" evidence="7">
    <location>
        <begin position="20"/>
        <end position="39"/>
    </location>
</feature>
<keyword evidence="3 7" id="KW-0812">Transmembrane</keyword>
<organism evidence="9 10">
    <name type="scientific">Candidatus Fimimorpha faecalis</name>
    <dbReference type="NCBI Taxonomy" id="2840824"/>
    <lineage>
        <taxon>Bacteria</taxon>
        <taxon>Bacillati</taxon>
        <taxon>Bacillota</taxon>
        <taxon>Clostridia</taxon>
        <taxon>Eubacteriales</taxon>
        <taxon>Candidatus Fimimorpha</taxon>
    </lineage>
</organism>
<dbReference type="GO" id="GO:0005886">
    <property type="term" value="C:plasma membrane"/>
    <property type="evidence" value="ECO:0007669"/>
    <property type="project" value="UniProtKB-SubCell"/>
</dbReference>
<feature type="transmembrane region" description="Helical" evidence="7">
    <location>
        <begin position="296"/>
        <end position="328"/>
    </location>
</feature>
<evidence type="ECO:0000256" key="2">
    <source>
        <dbReference type="ARBA" id="ARBA00022475"/>
    </source>
</evidence>
<feature type="transmembrane region" description="Helical" evidence="7">
    <location>
        <begin position="247"/>
        <end position="266"/>
    </location>
</feature>
<keyword evidence="2" id="KW-1003">Cell membrane</keyword>
<evidence type="ECO:0000313" key="10">
    <source>
        <dbReference type="Proteomes" id="UP000824201"/>
    </source>
</evidence>
<reference evidence="9" key="2">
    <citation type="journal article" date="2021" name="PeerJ">
        <title>Extensive microbial diversity within the chicken gut microbiome revealed by metagenomics and culture.</title>
        <authorList>
            <person name="Gilroy R."/>
            <person name="Ravi A."/>
            <person name="Getino M."/>
            <person name="Pursley I."/>
            <person name="Horton D.L."/>
            <person name="Alikhan N.F."/>
            <person name="Baker D."/>
            <person name="Gharbi K."/>
            <person name="Hall N."/>
            <person name="Watson M."/>
            <person name="Adriaenssens E.M."/>
            <person name="Foster-Nyarko E."/>
            <person name="Jarju S."/>
            <person name="Secka A."/>
            <person name="Antonio M."/>
            <person name="Oren A."/>
            <person name="Chaudhuri R.R."/>
            <person name="La Ragione R."/>
            <person name="Hildebrand F."/>
            <person name="Pallen M.J."/>
        </authorList>
    </citation>
    <scope>NUCLEOTIDE SEQUENCE</scope>
    <source>
        <strain evidence="9">ChiW13-3771</strain>
    </source>
</reference>
<feature type="domain" description="ABC3 transporter permease C-terminal" evidence="8">
    <location>
        <begin position="250"/>
        <end position="354"/>
    </location>
</feature>
<dbReference type="Proteomes" id="UP000824201">
    <property type="component" value="Unassembled WGS sequence"/>
</dbReference>
<protein>
    <recommendedName>
        <fullName evidence="8">ABC3 transporter permease C-terminal domain-containing protein</fullName>
    </recommendedName>
</protein>
<dbReference type="InterPro" id="IPR003838">
    <property type="entry name" value="ABC3_permease_C"/>
</dbReference>
<dbReference type="GO" id="GO:0022857">
    <property type="term" value="F:transmembrane transporter activity"/>
    <property type="evidence" value="ECO:0007669"/>
    <property type="project" value="TreeGrafter"/>
</dbReference>
<sequence length="875" mass="100216">MNTIKIALKCCLKNNKQNQILLLMIGIIVSIITLLYSSIDSVSNQVVEQKKIVFGIFTDIYYFNDRKTITEVTNEELKEVLSGFHYNRYGAIYTVYRENLNGVKYLNMGYLDGTAIELSCINMIDGNFPKHDNEIAMSEGMISFYEKSLGDSINIGKYQYIIVGIFSDYGHLWPRGEKEINENISPTNAIITKEQALTIYDDNERVLTQILIERTNGISNSTESVEGFYQNINVDNSEGNIFEIPQLFRILIYFITIFIILSFFMMNQERMLRRINTYISLGMEMRQAISSIKYELYFISILGFINGVIFGILLSSLLLVILSVFMNLGFALQFNFEDHYLTYILIFLSVLIMIHLNSNWLQSKIINQASVNRRLYSFTKKRINLLRFDSFIGKKFLIISILVIALTITLLTYSVYYAFYLQEDVLALATGYIPRDYDFQFTSVIQNASPIDNIDGGEEDKVVLFTDLYEKNGASQQFVDQLEMEKGVHSIIPYRENTKMNVRINKNELDEYLKGYDDIFQLQGLTGITNYNLIYDTFDYNENDILVNSTVTGYTEQSIVTLADCIAEGEINIDKLSSGEEIILRVPAYKKVTKMFGDIEANGILVVDPESKDAINSTLLDVGDVIELTGILTDEAINGGVQEKDLDSFYRLDVKVKIGAIIRTADGMLPSLGNSGANAYQILTTNEGFKNLGIPGEYSVVSIYTNTDVDQNSMRNLMYEYSINVPNMILEDWQLEVFTYKIYNALVKLFCCMLITLLIIVSFIFILNQFIMKMRMNMPIYYLYKINGLDRYQLNRIWMMQIGICYIIGSIIAVLLIGLTFLYLLNIEKNDLLKYMSNWHIGIGYIITGLIVVIAFLICKNIYVKLEETMTVNSL</sequence>
<dbReference type="AlphaFoldDB" id="A0A9D1EEF1"/>
<feature type="transmembrane region" description="Helical" evidence="7">
    <location>
        <begin position="745"/>
        <end position="767"/>
    </location>
</feature>
<evidence type="ECO:0000256" key="5">
    <source>
        <dbReference type="ARBA" id="ARBA00023136"/>
    </source>
</evidence>
<evidence type="ECO:0000256" key="7">
    <source>
        <dbReference type="SAM" id="Phobius"/>
    </source>
</evidence>
<comment type="subcellular location">
    <subcellularLocation>
        <location evidence="1">Cell membrane</location>
        <topology evidence="1">Multi-pass membrane protein</topology>
    </subcellularLocation>
</comment>
<dbReference type="Pfam" id="PF02687">
    <property type="entry name" value="FtsX"/>
    <property type="match status" value="1"/>
</dbReference>
<keyword evidence="5 7" id="KW-0472">Membrane</keyword>
<evidence type="ECO:0000256" key="6">
    <source>
        <dbReference type="ARBA" id="ARBA00038076"/>
    </source>
</evidence>
<dbReference type="InterPro" id="IPR050250">
    <property type="entry name" value="Macrolide_Exporter_MacB"/>
</dbReference>
<comment type="similarity">
    <text evidence="6">Belongs to the ABC-4 integral membrane protein family.</text>
</comment>
<proteinExistence type="inferred from homology"/>
<evidence type="ECO:0000256" key="3">
    <source>
        <dbReference type="ARBA" id="ARBA00022692"/>
    </source>
</evidence>
<dbReference type="EMBL" id="DVHN01000090">
    <property type="protein sequence ID" value="HIR88759.1"/>
    <property type="molecule type" value="Genomic_DNA"/>
</dbReference>
<feature type="transmembrane region" description="Helical" evidence="7">
    <location>
        <begin position="839"/>
        <end position="859"/>
    </location>
</feature>
<accession>A0A9D1EEF1</accession>
<evidence type="ECO:0000313" key="9">
    <source>
        <dbReference type="EMBL" id="HIR88759.1"/>
    </source>
</evidence>
<evidence type="ECO:0000256" key="4">
    <source>
        <dbReference type="ARBA" id="ARBA00022989"/>
    </source>
</evidence>
<evidence type="ECO:0000259" key="8">
    <source>
        <dbReference type="Pfam" id="PF02687"/>
    </source>
</evidence>
<feature type="transmembrane region" description="Helical" evidence="7">
    <location>
        <begin position="804"/>
        <end position="827"/>
    </location>
</feature>
<comment type="caution">
    <text evidence="9">The sequence shown here is derived from an EMBL/GenBank/DDBJ whole genome shotgun (WGS) entry which is preliminary data.</text>
</comment>
<gene>
    <name evidence="9" type="ORF">IAC96_07405</name>
</gene>
<reference evidence="9" key="1">
    <citation type="submission" date="2020-10" db="EMBL/GenBank/DDBJ databases">
        <authorList>
            <person name="Gilroy R."/>
        </authorList>
    </citation>
    <scope>NUCLEOTIDE SEQUENCE</scope>
    <source>
        <strain evidence="9">ChiW13-3771</strain>
    </source>
</reference>
<feature type="transmembrane region" description="Helical" evidence="7">
    <location>
        <begin position="340"/>
        <end position="358"/>
    </location>
</feature>